<dbReference type="EMBL" id="JAPDRK010000026">
    <property type="protein sequence ID" value="KAJ9602485.1"/>
    <property type="molecule type" value="Genomic_DNA"/>
</dbReference>
<evidence type="ECO:0000256" key="1">
    <source>
        <dbReference type="SAM" id="MobiDB-lite"/>
    </source>
</evidence>
<proteinExistence type="predicted"/>
<reference evidence="2" key="1">
    <citation type="submission" date="2022-10" db="EMBL/GenBank/DDBJ databases">
        <title>Culturing micro-colonial fungi from biological soil crusts in the Mojave desert and describing Neophaeococcomyces mojavensis, and introducing the new genera and species Taxawa tesnikishii.</title>
        <authorList>
            <person name="Kurbessoian T."/>
            <person name="Stajich J.E."/>
        </authorList>
    </citation>
    <scope>NUCLEOTIDE SEQUENCE</scope>
    <source>
        <strain evidence="2">TK_41</strain>
    </source>
</reference>
<sequence length="242" mass="26026">MHVVEHDSVTLDGLKAAVLLVQMTMQDEYVCDVEHVLDDVDEELAELVMLPEGPLTSHGESNQQNGHKQYSPSGAEVLGGSMHHGSTPSHPQGREPLVGVGKGHKPPLVVMKPGREVKNSTVFVVEDATPEEVDDEGLPTDNVGAVDDSDPEELADGKLDAEVLPGDKPAVDDVCCPKEFPEDEAEPGELLNDETWTVMMVLTTVANVVDTSWTVLVKEDSTEEKPESAVLEDMEAVPVACD</sequence>
<evidence type="ECO:0000313" key="3">
    <source>
        <dbReference type="Proteomes" id="UP001172673"/>
    </source>
</evidence>
<name>A0AA38WWK8_9EURO</name>
<evidence type="ECO:0000313" key="2">
    <source>
        <dbReference type="EMBL" id="KAJ9602485.1"/>
    </source>
</evidence>
<accession>A0AA38WWK8</accession>
<protein>
    <submittedName>
        <fullName evidence="2">Uncharacterized protein</fullName>
    </submittedName>
</protein>
<dbReference type="AlphaFoldDB" id="A0AA38WWK8"/>
<feature type="region of interest" description="Disordered" evidence="1">
    <location>
        <begin position="130"/>
        <end position="151"/>
    </location>
</feature>
<keyword evidence="3" id="KW-1185">Reference proteome</keyword>
<feature type="region of interest" description="Disordered" evidence="1">
    <location>
        <begin position="53"/>
        <end position="93"/>
    </location>
</feature>
<feature type="compositionally biased region" description="Polar residues" evidence="1">
    <location>
        <begin position="58"/>
        <end position="72"/>
    </location>
</feature>
<organism evidence="2 3">
    <name type="scientific">Cladophialophora chaetospira</name>
    <dbReference type="NCBI Taxonomy" id="386627"/>
    <lineage>
        <taxon>Eukaryota</taxon>
        <taxon>Fungi</taxon>
        <taxon>Dikarya</taxon>
        <taxon>Ascomycota</taxon>
        <taxon>Pezizomycotina</taxon>
        <taxon>Eurotiomycetes</taxon>
        <taxon>Chaetothyriomycetidae</taxon>
        <taxon>Chaetothyriales</taxon>
        <taxon>Herpotrichiellaceae</taxon>
        <taxon>Cladophialophora</taxon>
    </lineage>
</organism>
<gene>
    <name evidence="2" type="ORF">H2200_013028</name>
</gene>
<comment type="caution">
    <text evidence="2">The sequence shown here is derived from an EMBL/GenBank/DDBJ whole genome shotgun (WGS) entry which is preliminary data.</text>
</comment>
<dbReference type="Proteomes" id="UP001172673">
    <property type="component" value="Unassembled WGS sequence"/>
</dbReference>